<proteinExistence type="predicted"/>
<name>A0A8J3YJ56_9ACTN</name>
<comment type="caution">
    <text evidence="2">The sequence shown here is derived from an EMBL/GenBank/DDBJ whole genome shotgun (WGS) entry which is preliminary data.</text>
</comment>
<evidence type="ECO:0000256" key="1">
    <source>
        <dbReference type="SAM" id="MobiDB-lite"/>
    </source>
</evidence>
<gene>
    <name evidence="2" type="ORF">Val02_17720</name>
</gene>
<reference evidence="2" key="1">
    <citation type="submission" date="2021-01" db="EMBL/GenBank/DDBJ databases">
        <title>Whole genome shotgun sequence of Virgisporangium aliadipatigenens NBRC 105644.</title>
        <authorList>
            <person name="Komaki H."/>
            <person name="Tamura T."/>
        </authorList>
    </citation>
    <scope>NUCLEOTIDE SEQUENCE</scope>
    <source>
        <strain evidence="2">NBRC 105644</strain>
    </source>
</reference>
<protein>
    <submittedName>
        <fullName evidence="2">Uncharacterized protein</fullName>
    </submittedName>
</protein>
<sequence>MAATVQGSCDDAAVTTNAASFIDPPVKSGGKRRCRADALVTGEQFEGTRPALAERVIASLRTVTPGTGAVPKSDPIRAPPTRREFMLPARHQNERGKAP</sequence>
<dbReference type="AlphaFoldDB" id="A0A8J3YJ56"/>
<feature type="compositionally biased region" description="Basic and acidic residues" evidence="1">
    <location>
        <begin position="81"/>
        <end position="99"/>
    </location>
</feature>
<accession>A0A8J3YJ56</accession>
<keyword evidence="3" id="KW-1185">Reference proteome</keyword>
<dbReference type="EMBL" id="BOPF01000005">
    <property type="protein sequence ID" value="GIJ44886.1"/>
    <property type="molecule type" value="Genomic_DNA"/>
</dbReference>
<dbReference type="Proteomes" id="UP000619260">
    <property type="component" value="Unassembled WGS sequence"/>
</dbReference>
<organism evidence="2 3">
    <name type="scientific">Virgisporangium aliadipatigenens</name>
    <dbReference type="NCBI Taxonomy" id="741659"/>
    <lineage>
        <taxon>Bacteria</taxon>
        <taxon>Bacillati</taxon>
        <taxon>Actinomycetota</taxon>
        <taxon>Actinomycetes</taxon>
        <taxon>Micromonosporales</taxon>
        <taxon>Micromonosporaceae</taxon>
        <taxon>Virgisporangium</taxon>
    </lineage>
</organism>
<evidence type="ECO:0000313" key="3">
    <source>
        <dbReference type="Proteomes" id="UP000619260"/>
    </source>
</evidence>
<feature type="region of interest" description="Disordered" evidence="1">
    <location>
        <begin position="64"/>
        <end position="99"/>
    </location>
</feature>
<evidence type="ECO:0000313" key="2">
    <source>
        <dbReference type="EMBL" id="GIJ44886.1"/>
    </source>
</evidence>